<keyword evidence="2" id="KW-0472">Membrane</keyword>
<evidence type="ECO:0000256" key="2">
    <source>
        <dbReference type="SAM" id="Phobius"/>
    </source>
</evidence>
<feature type="transmembrane region" description="Helical" evidence="2">
    <location>
        <begin position="142"/>
        <end position="161"/>
    </location>
</feature>
<dbReference type="Proteomes" id="UP000604161">
    <property type="component" value="Unassembled WGS sequence"/>
</dbReference>
<feature type="domain" description="YobI-like P-loop NTPase" evidence="3">
    <location>
        <begin position="40"/>
        <end position="445"/>
    </location>
</feature>
<dbReference type="InterPro" id="IPR048428">
    <property type="entry name" value="YobI-NTPase"/>
</dbReference>
<evidence type="ECO:0000256" key="1">
    <source>
        <dbReference type="SAM" id="Coils"/>
    </source>
</evidence>
<dbReference type="RefSeq" id="WP_191594538.1">
    <property type="nucleotide sequence ID" value="NZ_JACYFC010000002.1"/>
</dbReference>
<reference evidence="4 5" key="1">
    <citation type="submission" date="2020-09" db="EMBL/GenBank/DDBJ databases">
        <title>Marinomonas sp. nov., isolated from the cysticercosis algae of Qingdao, China.</title>
        <authorList>
            <person name="Sun X."/>
        </authorList>
    </citation>
    <scope>NUCLEOTIDE SEQUENCE [LARGE SCALE GENOMIC DNA]</scope>
    <source>
        <strain evidence="4 5">SM2066</strain>
    </source>
</reference>
<feature type="coiled-coil region" evidence="1">
    <location>
        <begin position="452"/>
        <end position="479"/>
    </location>
</feature>
<accession>A0ABR8P1M2</accession>
<dbReference type="Gene3D" id="3.40.50.300">
    <property type="entry name" value="P-loop containing nucleotide triphosphate hydrolases"/>
    <property type="match status" value="1"/>
</dbReference>
<dbReference type="SUPFAM" id="SSF52540">
    <property type="entry name" value="P-loop containing nucleoside triphosphate hydrolases"/>
    <property type="match status" value="1"/>
</dbReference>
<keyword evidence="5" id="KW-1185">Reference proteome</keyword>
<evidence type="ECO:0000313" key="5">
    <source>
        <dbReference type="Proteomes" id="UP000604161"/>
    </source>
</evidence>
<dbReference type="Pfam" id="PF20693">
    <property type="entry name" value="YobI-ATPase"/>
    <property type="match status" value="1"/>
</dbReference>
<evidence type="ECO:0000313" key="4">
    <source>
        <dbReference type="EMBL" id="MBD5771197.1"/>
    </source>
</evidence>
<name>A0ABR8P1M2_9GAMM</name>
<gene>
    <name evidence="4" type="ORF">IF202_09030</name>
</gene>
<organism evidence="4 5">
    <name type="scientific">Marinomonas colpomeniae</name>
    <dbReference type="NCBI Taxonomy" id="2774408"/>
    <lineage>
        <taxon>Bacteria</taxon>
        <taxon>Pseudomonadati</taxon>
        <taxon>Pseudomonadota</taxon>
        <taxon>Gammaproteobacteria</taxon>
        <taxon>Oceanospirillales</taxon>
        <taxon>Oceanospirillaceae</taxon>
        <taxon>Marinomonas</taxon>
    </lineage>
</organism>
<dbReference type="InterPro" id="IPR027417">
    <property type="entry name" value="P-loop_NTPase"/>
</dbReference>
<keyword evidence="1" id="KW-0175">Coiled coil</keyword>
<keyword evidence="2" id="KW-0812">Transmembrane</keyword>
<keyword evidence="2" id="KW-1133">Transmembrane helix</keyword>
<feature type="transmembrane region" description="Helical" evidence="2">
    <location>
        <begin position="181"/>
        <end position="201"/>
    </location>
</feature>
<evidence type="ECO:0000259" key="3">
    <source>
        <dbReference type="Pfam" id="PF20693"/>
    </source>
</evidence>
<proteinExistence type="predicted"/>
<dbReference type="GO" id="GO:0003677">
    <property type="term" value="F:DNA binding"/>
    <property type="evidence" value="ECO:0007669"/>
    <property type="project" value="UniProtKB-KW"/>
</dbReference>
<protein>
    <submittedName>
        <fullName evidence="4">DNA-binding protein</fullName>
    </submittedName>
</protein>
<dbReference type="EMBL" id="JACYFC010000002">
    <property type="protein sequence ID" value="MBD5771197.1"/>
    <property type="molecule type" value="Genomic_DNA"/>
</dbReference>
<keyword evidence="4" id="KW-0238">DNA-binding</keyword>
<comment type="caution">
    <text evidence="4">The sequence shown here is derived from an EMBL/GenBank/DDBJ whole genome shotgun (WGS) entry which is preliminary data.</text>
</comment>
<sequence length="1240" mass="142550">MGLWNCFSKIQENTNDQESSSSLSLKPLTPEYDKNHHNSYVDRINAAFKISEVRNIALSGNYGVGKSSILQEVANQHKHDIVEISLSTLAPMKTTEGNTDETKLEETTTNRIQQEIVKQLLYRLEPQKAPHSRFQRIERFNLVRELCLSLVIGIAAVPIFILMSWTDKISKAFLSVVDLGLYSHLIILAFTILIAFGIRWLTHGRMRISNVSAGAATISLDDKSGSYFDQYLDEIVYFFEVSKKNIVIFEDIDRFEDSHIFETLRSLNTLLNSAPQIKETIRFIYAIKDSIFDLSNSKQTAEKPHSAIKDAVQVLEKLHSTITTIEDAAQDAVQQTARTKFFDLIIPVVPFITHRSARDLIKQILEDELYKNINPELIKIAARYVPDMRLLKNVRNEFIIFREEIFTDDSKQLNLSESDLFAMMLYKSTHLADFELIRLGESKLDKIYDASRKLITENINRIEKEIMQHKIDLENLSRSSIQKRSEHLGLLLITYINRVLKCSNQATSSGQLKLNNERLSIDDLKSVDFWSDYTNQKDKAKLYWTPHNYNQTLTFELIDIEEALGTSLSPSDWKAADKKEFSISIDKKKNELEFLRSADIYHILKQSTFTLDAKSLDTIIKENLSKELAYQLIKSGYINRNFTLYTSTFHDDNVSPAAQNFIIHNVDRNVMDEHFLLTDEDIKAIIKECGQQSLSEPCLYNISILNYLLRNYSSDTDIMIRALMQFGEKEKQFLQLFLNGKNEYVELIKKLTPETEETLHFLINGIELDDQKRLNLIDLSLENLDSETHYNIDDSVSEYLETHYSMLSTLIRPSDKTIPENITYIFADASIRIPELKLLSETMQQAFVCKNLYTITKENLIIALRNNEILALDIALEINEDIYNYLLTDIKGYLDSINGFSKSVNSNKHFIKIIKDIYHFDPDYLDDIINQASDTCIVEDLKADTENTWQTLAKLNRFPATFNNINNYINSVGSIDENLEQVLINSKEISHNEQIEEEHRVELAKKILNANKAKLTNQLRVKLSNSLKKFKYYIPAIDLPVEKGELYALLLGNNLISDSEKSYTHLLETDWSTRESYIHVSKKFVSYITPELLKSDLGPLLKSKKISLSVKQSIVERADEFINECSNNCLVELAKFSIEHNHNLSIDVVEKMANSHIKDKDIILLLSPHLNSTMDSEQLFRILGALKNNYPQLISTGKDKPKIPKTAENQKLINTLQALQIVSSFKDIGDGLIQIFKRHK</sequence>